<keyword evidence="3" id="KW-1185">Reference proteome</keyword>
<evidence type="ECO:0000313" key="2">
    <source>
        <dbReference type="EMBL" id="GAA0741932.1"/>
    </source>
</evidence>
<protein>
    <recommendedName>
        <fullName evidence="1">Glycosyltransferase 61 catalytic domain-containing protein</fullName>
    </recommendedName>
</protein>
<sequence>MSLADPAEPGLPLTDPAWLPEALPPALKVALRQSGAIAPKDFPGGLELLQRLQVPKPAPPVWMRLAHALNGGPLRGKPHPEAHWCQAFLEVLALAWVGLSEDQRRAHGLYPQALRCAGELQHTEWLDQQVTPHAQAWRAGEQPAAALVLLRMLKRLQRLQACQALVEHLGTWLASVPAGQVDPPMADWPAELAGGIAAVARGAESLDTLHWAQAWLPRLLPKLLARLAETPPPAAADPDAPPPHWLLHRDLAVIALCTLDLPVLRQLSELLCRRPQLPTICVPMLVDMLGRLAQFDAAQDAEALLALAASRLPRHPVLALERAKRALLDGLDELALLPFFEPMDPGLPGYHAACSWFASQLAQAGAEAQAMDWYRRIEAVAPLSSLDQLRLAQLQARHDPNTQAAPESPLFDEGVTPVLQQALAGLVALLGEDPFHNPALSREAWASRCAASLPAFAQVLAALPPQLVGDVLVAVRQLRLLERAHASAAMWQQSFPFEFEPAYGRVDPLRYLALQEALCGHLVALADHVLRGPAPLHGGGGRLRQLIELLRLRCEGALSQDRPADALASVNRLAERIGTMAEAYLQALRERCALAEGDLATAAELRAGLRWGREAELQRLRPWPAWLAAEGAAEQRVLEAPAVPGHFESVRADGVVQRFPHATVATRLSLVALRELRVRNSYLLIAREGGMLLPEPWHLSMGDYPYEHLQVLNRGRLACSLQPSGETRRITEPVLVLANLDATYHRNYYHWMVLILSRVRWLQAEGWLDRRPLLMPRELSGWMRSSLQDIGVRPEQLVEYADGETLQLADALLLSPLEYACRPLMDDLCRHLWRAAGLDPDQPPAPQRLLYISRLSAHRRPLVHEETIMAQAKALGFELLAPETLSLLEQVRLFANARGIAGPPGAAYTNLSWCQPGTRVLSIFKEEVNLPTFVDISVQRGQQHRWLLGHNLPGFDRTRVVAAPFSVSLELTQRELAWVAGA</sequence>
<dbReference type="InterPro" id="IPR049625">
    <property type="entry name" value="Glyco_transf_61_cat"/>
</dbReference>
<reference evidence="3" key="1">
    <citation type="journal article" date="2019" name="Int. J. Syst. Evol. Microbiol.">
        <title>The Global Catalogue of Microorganisms (GCM) 10K type strain sequencing project: providing services to taxonomists for standard genome sequencing and annotation.</title>
        <authorList>
            <consortium name="The Broad Institute Genomics Platform"/>
            <consortium name="The Broad Institute Genome Sequencing Center for Infectious Disease"/>
            <person name="Wu L."/>
            <person name="Ma J."/>
        </authorList>
    </citation>
    <scope>NUCLEOTIDE SEQUENCE [LARGE SCALE GENOMIC DNA]</scope>
    <source>
        <strain evidence="3">JCM 15503</strain>
    </source>
</reference>
<feature type="domain" description="Glycosyltransferase 61 catalytic" evidence="1">
    <location>
        <begin position="748"/>
        <end position="921"/>
    </location>
</feature>
<dbReference type="Proteomes" id="UP001500279">
    <property type="component" value="Unassembled WGS sequence"/>
</dbReference>
<accession>A0ABP3UUL7</accession>
<organism evidence="2 3">
    <name type="scientific">Ideonella azotifigens</name>
    <dbReference type="NCBI Taxonomy" id="513160"/>
    <lineage>
        <taxon>Bacteria</taxon>
        <taxon>Pseudomonadati</taxon>
        <taxon>Pseudomonadota</taxon>
        <taxon>Betaproteobacteria</taxon>
        <taxon>Burkholderiales</taxon>
        <taxon>Sphaerotilaceae</taxon>
        <taxon>Ideonella</taxon>
    </lineage>
</organism>
<evidence type="ECO:0000313" key="3">
    <source>
        <dbReference type="Proteomes" id="UP001500279"/>
    </source>
</evidence>
<comment type="caution">
    <text evidence="2">The sequence shown here is derived from an EMBL/GenBank/DDBJ whole genome shotgun (WGS) entry which is preliminary data.</text>
</comment>
<dbReference type="RefSeq" id="WP_231010273.1">
    <property type="nucleotide sequence ID" value="NZ_BAAAEW010000004.1"/>
</dbReference>
<dbReference type="EMBL" id="BAAAEW010000004">
    <property type="protein sequence ID" value="GAA0741932.1"/>
    <property type="molecule type" value="Genomic_DNA"/>
</dbReference>
<proteinExistence type="predicted"/>
<gene>
    <name evidence="2" type="ORF">GCM10009107_04910</name>
</gene>
<dbReference type="Pfam" id="PF04577">
    <property type="entry name" value="Glyco_transf_61"/>
    <property type="match status" value="1"/>
</dbReference>
<evidence type="ECO:0000259" key="1">
    <source>
        <dbReference type="Pfam" id="PF04577"/>
    </source>
</evidence>
<name>A0ABP3UUL7_9BURK</name>